<sequence length="385" mass="41944">MSYLFPNYGRIPLEIVSGEGTNVFDDRGNRYLDFTSGIGVCNLGHRPVQVKSAVDHQLEKVWHTSNLFESSIQEDVAQLLCQNSGGDAVFFCNSGAEANEAAIKLARKFKKKHRMISFQQSFHGRTMATLSATGQKKVRDGFEPLVENFEYFPFNDIDAITQLTGDDIGAIIIEVIQGEGGVIPANQAFLKAVEKKCKELDALLIVDEVQTGIGRTGVPFAFMHYDIKPDIITVAKGLGSGFPVGAMIGSEKLIGCFSAGTHGSTFGGNPVCMSAARATLNVVFTPSFLIEVNRKSELIMNKLDQLNKLSLVKSVRGKGLMIGIELKLEAKEVLADLRKKGLLVLPAGPKVIRLLPPLTIKESEIEEGLSLITKTLEEKETIQSV</sequence>
<feature type="binding site" evidence="5">
    <location>
        <position position="264"/>
    </location>
    <ligand>
        <name>N(2)-acetyl-L-ornithine</name>
        <dbReference type="ChEBI" id="CHEBI:57805"/>
    </ligand>
</feature>
<comment type="cofactor">
    <cofactor evidence="5">
        <name>pyridoxal 5'-phosphate</name>
        <dbReference type="ChEBI" id="CHEBI:597326"/>
    </cofactor>
    <text evidence="5">Binds 1 pyridoxal phosphate per subunit.</text>
</comment>
<evidence type="ECO:0000313" key="7">
    <source>
        <dbReference type="Proteomes" id="UP001197974"/>
    </source>
</evidence>
<dbReference type="InterPro" id="IPR015422">
    <property type="entry name" value="PyrdxlP-dep_Trfase_small"/>
</dbReference>
<dbReference type="Pfam" id="PF00202">
    <property type="entry name" value="Aminotran_3"/>
    <property type="match status" value="1"/>
</dbReference>
<dbReference type="NCBIfam" id="TIGR00707">
    <property type="entry name" value="argD"/>
    <property type="match status" value="1"/>
</dbReference>
<feature type="binding site" evidence="5">
    <location>
        <position position="122"/>
    </location>
    <ligand>
        <name>pyridoxal 5'-phosphate</name>
        <dbReference type="ChEBI" id="CHEBI:597326"/>
    </ligand>
</feature>
<protein>
    <recommendedName>
        <fullName evidence="5">Acetylornithine aminotransferase</fullName>
        <shortName evidence="5">ACOAT</shortName>
        <ecNumber evidence="5">2.6.1.11</ecNumber>
    </recommendedName>
</protein>
<keyword evidence="7" id="KW-1185">Reference proteome</keyword>
<dbReference type="HAMAP" id="MF_01107">
    <property type="entry name" value="ArgD_aminotrans_3"/>
    <property type="match status" value="1"/>
</dbReference>
<feature type="modified residue" description="N6-(pyridoxal phosphate)lysine" evidence="5">
    <location>
        <position position="236"/>
    </location>
</feature>
<dbReference type="InterPro" id="IPR004636">
    <property type="entry name" value="AcOrn/SuccOrn_fam"/>
</dbReference>
<comment type="subunit">
    <text evidence="5">Homodimer.</text>
</comment>
<comment type="miscellaneous">
    <text evidence="5">May also have succinyldiaminopimelate aminotransferase activity, thus carrying out the corresponding step in lysine biosynthesis.</text>
</comment>
<dbReference type="EMBL" id="CP129013">
    <property type="protein sequence ID" value="WLR42932.1"/>
    <property type="molecule type" value="Genomic_DNA"/>
</dbReference>
<dbReference type="NCBIfam" id="NF002325">
    <property type="entry name" value="PRK01278.1"/>
    <property type="match status" value="1"/>
</dbReference>
<feature type="binding site" evidence="5">
    <location>
        <begin position="95"/>
        <end position="96"/>
    </location>
    <ligand>
        <name>pyridoxal 5'-phosphate</name>
        <dbReference type="ChEBI" id="CHEBI:597326"/>
    </ligand>
</feature>
<keyword evidence="5" id="KW-0055">Arginine biosynthesis</keyword>
<feature type="binding site" evidence="5">
    <location>
        <begin position="207"/>
        <end position="210"/>
    </location>
    <ligand>
        <name>pyridoxal 5'-phosphate</name>
        <dbReference type="ChEBI" id="CHEBI:597326"/>
    </ligand>
</feature>
<comment type="catalytic activity">
    <reaction evidence="5">
        <text>N(2)-acetyl-L-ornithine + 2-oxoglutarate = N-acetyl-L-glutamate 5-semialdehyde + L-glutamate</text>
        <dbReference type="Rhea" id="RHEA:18049"/>
        <dbReference type="ChEBI" id="CHEBI:16810"/>
        <dbReference type="ChEBI" id="CHEBI:29123"/>
        <dbReference type="ChEBI" id="CHEBI:29985"/>
        <dbReference type="ChEBI" id="CHEBI:57805"/>
        <dbReference type="EC" id="2.6.1.11"/>
    </reaction>
</comment>
<dbReference type="Gene3D" id="3.40.640.10">
    <property type="entry name" value="Type I PLP-dependent aspartate aminotransferase-like (Major domain)"/>
    <property type="match status" value="1"/>
</dbReference>
<dbReference type="PROSITE" id="PS00600">
    <property type="entry name" value="AA_TRANSFER_CLASS_3"/>
    <property type="match status" value="1"/>
</dbReference>
<dbReference type="NCBIfam" id="NF002797">
    <property type="entry name" value="PRK02936.1"/>
    <property type="match status" value="1"/>
</dbReference>
<dbReference type="Gene3D" id="3.90.1150.10">
    <property type="entry name" value="Aspartate Aminotransferase, domain 1"/>
    <property type="match status" value="1"/>
</dbReference>
<keyword evidence="4 5" id="KW-0663">Pyridoxal phosphate</keyword>
<dbReference type="SUPFAM" id="SSF53383">
    <property type="entry name" value="PLP-dependent transferases"/>
    <property type="match status" value="1"/>
</dbReference>
<dbReference type="EC" id="2.6.1.11" evidence="5"/>
<keyword evidence="2 5" id="KW-0028">Amino-acid biosynthesis</keyword>
<keyword evidence="3 5" id="KW-0808">Transferase</keyword>
<dbReference type="PANTHER" id="PTHR11986:SF79">
    <property type="entry name" value="ACETYLORNITHINE AMINOTRANSFERASE, MITOCHONDRIAL"/>
    <property type="match status" value="1"/>
</dbReference>
<dbReference type="InterPro" id="IPR050103">
    <property type="entry name" value="Class-III_PLP-dep_AT"/>
</dbReference>
<dbReference type="Proteomes" id="UP001197974">
    <property type="component" value="Chromosome"/>
</dbReference>
<dbReference type="CDD" id="cd00610">
    <property type="entry name" value="OAT_like"/>
    <property type="match status" value="1"/>
</dbReference>
<feature type="binding site" evidence="5">
    <location>
        <position position="125"/>
    </location>
    <ligand>
        <name>N(2)-acetyl-L-ornithine</name>
        <dbReference type="ChEBI" id="CHEBI:57805"/>
    </ligand>
</feature>
<evidence type="ECO:0000313" key="6">
    <source>
        <dbReference type="EMBL" id="WLR42932.1"/>
    </source>
</evidence>
<dbReference type="PIRSF" id="PIRSF000521">
    <property type="entry name" value="Transaminase_4ab_Lys_Orn"/>
    <property type="match status" value="1"/>
</dbReference>
<accession>A0ABY9JWQ7</accession>
<gene>
    <name evidence="5" type="primary">argD</name>
    <name evidence="6" type="ORF">LC087_01495</name>
</gene>
<dbReference type="GO" id="GO:0003992">
    <property type="term" value="F:N2-acetyl-L-ornithine:2-oxoglutarate 5-aminotransferase activity"/>
    <property type="evidence" value="ECO:0007669"/>
    <property type="project" value="UniProtKB-EC"/>
</dbReference>
<comment type="subcellular location">
    <subcellularLocation>
        <location evidence="5">Cytoplasm</location>
    </subcellularLocation>
</comment>
<evidence type="ECO:0000256" key="5">
    <source>
        <dbReference type="HAMAP-Rule" id="MF_01107"/>
    </source>
</evidence>
<dbReference type="InterPro" id="IPR005814">
    <property type="entry name" value="Aminotrans_3"/>
</dbReference>
<feature type="binding site" evidence="5">
    <location>
        <position position="265"/>
    </location>
    <ligand>
        <name>pyridoxal 5'-phosphate</name>
        <dbReference type="ChEBI" id="CHEBI:597326"/>
    </ligand>
</feature>
<keyword evidence="1 5" id="KW-0032">Aminotransferase</keyword>
<evidence type="ECO:0000256" key="1">
    <source>
        <dbReference type="ARBA" id="ARBA00022576"/>
    </source>
</evidence>
<comment type="pathway">
    <text evidence="5">Amino-acid biosynthesis; L-arginine biosynthesis; N(2)-acetyl-L-ornithine from L-glutamate: step 4/4.</text>
</comment>
<dbReference type="InterPro" id="IPR015424">
    <property type="entry name" value="PyrdxlP-dep_Trfase"/>
</dbReference>
<keyword evidence="5" id="KW-0963">Cytoplasm</keyword>
<name>A0ABY9JWQ7_9BACI</name>
<proteinExistence type="inferred from homology"/>
<evidence type="ECO:0000256" key="4">
    <source>
        <dbReference type="ARBA" id="ARBA00022898"/>
    </source>
</evidence>
<dbReference type="InterPro" id="IPR049704">
    <property type="entry name" value="Aminotrans_3_PPA_site"/>
</dbReference>
<comment type="similarity">
    <text evidence="5">Belongs to the class-III pyridoxal-phosphate-dependent aminotransferase family. ArgD subfamily.</text>
</comment>
<dbReference type="RefSeq" id="WP_226538740.1">
    <property type="nucleotide sequence ID" value="NZ_CP129013.1"/>
</dbReference>
<reference evidence="6 7" key="1">
    <citation type="submission" date="2023-06" db="EMBL/GenBank/DDBJ databases">
        <title>Five Gram-positive bacteria isolated from mangrove sediments in Shenzhen, Guangdong, China.</title>
        <authorList>
            <person name="Yu S."/>
            <person name="Zheng W."/>
            <person name="Huang Y."/>
        </authorList>
    </citation>
    <scope>NUCLEOTIDE SEQUENCE [LARGE SCALE GENOMIC DNA]</scope>
    <source>
        <strain evidence="6 7">SaN35-3</strain>
    </source>
</reference>
<evidence type="ECO:0000256" key="3">
    <source>
        <dbReference type="ARBA" id="ARBA00022679"/>
    </source>
</evidence>
<evidence type="ECO:0000256" key="2">
    <source>
        <dbReference type="ARBA" id="ARBA00022605"/>
    </source>
</evidence>
<dbReference type="PANTHER" id="PTHR11986">
    <property type="entry name" value="AMINOTRANSFERASE CLASS III"/>
    <property type="match status" value="1"/>
</dbReference>
<dbReference type="InterPro" id="IPR015421">
    <property type="entry name" value="PyrdxlP-dep_Trfase_major"/>
</dbReference>
<organism evidence="6 7">
    <name type="scientific">Bacillus carboniphilus</name>
    <dbReference type="NCBI Taxonomy" id="86663"/>
    <lineage>
        <taxon>Bacteria</taxon>
        <taxon>Bacillati</taxon>
        <taxon>Bacillota</taxon>
        <taxon>Bacilli</taxon>
        <taxon>Bacillales</taxon>
        <taxon>Bacillaceae</taxon>
        <taxon>Bacillus</taxon>
    </lineage>
</organism>